<dbReference type="OrthoDB" id="9806522at2"/>
<organism evidence="10 11">
    <name type="scientific">Ruoffia tabacinasalis</name>
    <dbReference type="NCBI Taxonomy" id="87458"/>
    <lineage>
        <taxon>Bacteria</taxon>
        <taxon>Bacillati</taxon>
        <taxon>Bacillota</taxon>
        <taxon>Bacilli</taxon>
        <taxon>Lactobacillales</taxon>
        <taxon>Aerococcaceae</taxon>
        <taxon>Ruoffia</taxon>
    </lineage>
</organism>
<dbReference type="RefSeq" id="WP_138403520.1">
    <property type="nucleotide sequence ID" value="NZ_VBSP01000002.1"/>
</dbReference>
<evidence type="ECO:0000256" key="1">
    <source>
        <dbReference type="ARBA" id="ARBA00004141"/>
    </source>
</evidence>
<dbReference type="SUPFAM" id="SSF160240">
    <property type="entry name" value="Cation efflux protein cytoplasmic domain-like"/>
    <property type="match status" value="1"/>
</dbReference>
<evidence type="ECO:0000256" key="2">
    <source>
        <dbReference type="ARBA" id="ARBA00008114"/>
    </source>
</evidence>
<dbReference type="InterPro" id="IPR027469">
    <property type="entry name" value="Cation_efflux_TMD_sf"/>
</dbReference>
<feature type="transmembrane region" description="Helical" evidence="7">
    <location>
        <begin position="94"/>
        <end position="113"/>
    </location>
</feature>
<reference evidence="10 11" key="1">
    <citation type="submission" date="2019-05" db="EMBL/GenBank/DDBJ databases">
        <title>The metagenome of a microbial culture collection derived from dairy environment covers the genomic content of the human microbiome.</title>
        <authorList>
            <person name="Roder T."/>
            <person name="Wuthrich D."/>
            <person name="Sattari Z."/>
            <person name="Von Ah U."/>
            <person name="Bar C."/>
            <person name="Ronchi F."/>
            <person name="Macpherson A.J."/>
            <person name="Ganal-Vonarburg S.C."/>
            <person name="Bruggmann R."/>
            <person name="Vergeres G."/>
        </authorList>
    </citation>
    <scope>NUCLEOTIDE SEQUENCE [LARGE SCALE GENOMIC DNA]</scope>
    <source>
        <strain evidence="10 11">FAM 24227</strain>
    </source>
</reference>
<dbReference type="Gene3D" id="1.20.1510.10">
    <property type="entry name" value="Cation efflux protein transmembrane domain"/>
    <property type="match status" value="1"/>
</dbReference>
<feature type="domain" description="Cation efflux protein transmembrane" evidence="8">
    <location>
        <begin position="29"/>
        <end position="220"/>
    </location>
</feature>
<evidence type="ECO:0000259" key="9">
    <source>
        <dbReference type="Pfam" id="PF16916"/>
    </source>
</evidence>
<evidence type="ECO:0000256" key="7">
    <source>
        <dbReference type="SAM" id="Phobius"/>
    </source>
</evidence>
<dbReference type="SUPFAM" id="SSF161111">
    <property type="entry name" value="Cation efflux protein transmembrane domain-like"/>
    <property type="match status" value="1"/>
</dbReference>
<comment type="caution">
    <text evidence="10">The sequence shown here is derived from an EMBL/GenBank/DDBJ whole genome shotgun (WGS) entry which is preliminary data.</text>
</comment>
<comment type="subcellular location">
    <subcellularLocation>
        <location evidence="1">Membrane</location>
        <topology evidence="1">Multi-pass membrane protein</topology>
    </subcellularLocation>
</comment>
<dbReference type="InterPro" id="IPR058533">
    <property type="entry name" value="Cation_efflux_TM"/>
</dbReference>
<dbReference type="InterPro" id="IPR027470">
    <property type="entry name" value="Cation_efflux_CTD"/>
</dbReference>
<gene>
    <name evidence="10" type="ORF">FEZ33_00990</name>
</gene>
<comment type="similarity">
    <text evidence="2">Belongs to the cation diffusion facilitator (CDF) transporter (TC 2.A.4) family.</text>
</comment>
<dbReference type="Proteomes" id="UP000306420">
    <property type="component" value="Unassembled WGS sequence"/>
</dbReference>
<keyword evidence="6 7" id="KW-0472">Membrane</keyword>
<dbReference type="GO" id="GO:0016020">
    <property type="term" value="C:membrane"/>
    <property type="evidence" value="ECO:0007669"/>
    <property type="project" value="UniProtKB-SubCell"/>
</dbReference>
<dbReference type="InterPro" id="IPR050291">
    <property type="entry name" value="CDF_Transporter"/>
</dbReference>
<sequence length="389" mass="43259">MFKGLIDRFLSKQTNGEARTKAGILAGRVGLISNFVLFGIKLLAGTMSGSISIITDGMNNLGDSASSLLTLFGFRAASKPADKEHPYGHERSEYITGLLISVVIIYVGFQFFTSSIKQIMNPTHLNASPLVFILLVVSIIVKIIQGNFYKTAAKAIHSNTLHSAAQDSMNDVFVTLIVLVSATVETVMGWKIDGYAGALLSVIIVYSGIQEINDSISDLLGTSPSKDEIQAMKTLLDKYDSIVGYHDLLVHNYGPNKTFATIHIEIDDSWDLTYSHQVIDQIEADFEEKLGVELVCHVDPIAIHNEEHTAIYRQVKDILKSFQLDLKFHDFKVDSKNHRSHITFDVVIPDGVEETNEELFSMIKEKIHSHIGAYELVIEFDRLDLLKEV</sequence>
<dbReference type="InterPro" id="IPR036837">
    <property type="entry name" value="Cation_efflux_CTD_sf"/>
</dbReference>
<keyword evidence="5 7" id="KW-1133">Transmembrane helix</keyword>
<evidence type="ECO:0000259" key="8">
    <source>
        <dbReference type="Pfam" id="PF01545"/>
    </source>
</evidence>
<dbReference type="AlphaFoldDB" id="A0A5R9ELM2"/>
<evidence type="ECO:0000256" key="3">
    <source>
        <dbReference type="ARBA" id="ARBA00022448"/>
    </source>
</evidence>
<evidence type="ECO:0000256" key="5">
    <source>
        <dbReference type="ARBA" id="ARBA00022989"/>
    </source>
</evidence>
<accession>A0A5R9ELM2</accession>
<evidence type="ECO:0000313" key="10">
    <source>
        <dbReference type="EMBL" id="TLQ49238.1"/>
    </source>
</evidence>
<feature type="transmembrane region" description="Helical" evidence="7">
    <location>
        <begin position="29"/>
        <end position="54"/>
    </location>
</feature>
<dbReference type="Gene3D" id="3.30.70.1350">
    <property type="entry name" value="Cation efflux protein, cytoplasmic domain"/>
    <property type="match status" value="1"/>
</dbReference>
<dbReference type="NCBIfam" id="TIGR01297">
    <property type="entry name" value="CDF"/>
    <property type="match status" value="1"/>
</dbReference>
<evidence type="ECO:0000256" key="4">
    <source>
        <dbReference type="ARBA" id="ARBA00022692"/>
    </source>
</evidence>
<name>A0A5R9ELM2_9LACT</name>
<feature type="transmembrane region" description="Helical" evidence="7">
    <location>
        <begin position="125"/>
        <end position="144"/>
    </location>
</feature>
<dbReference type="EMBL" id="VBSP01000002">
    <property type="protein sequence ID" value="TLQ49238.1"/>
    <property type="molecule type" value="Genomic_DNA"/>
</dbReference>
<dbReference type="Pfam" id="PF01545">
    <property type="entry name" value="Cation_efflux"/>
    <property type="match status" value="1"/>
</dbReference>
<dbReference type="Pfam" id="PF16916">
    <property type="entry name" value="ZT_dimer"/>
    <property type="match status" value="1"/>
</dbReference>
<dbReference type="GO" id="GO:0008324">
    <property type="term" value="F:monoatomic cation transmembrane transporter activity"/>
    <property type="evidence" value="ECO:0007669"/>
    <property type="project" value="InterPro"/>
</dbReference>
<keyword evidence="4 7" id="KW-0812">Transmembrane</keyword>
<proteinExistence type="inferred from homology"/>
<keyword evidence="3" id="KW-0813">Transport</keyword>
<evidence type="ECO:0000313" key="11">
    <source>
        <dbReference type="Proteomes" id="UP000306420"/>
    </source>
</evidence>
<feature type="domain" description="Cation efflux protein cytoplasmic" evidence="9">
    <location>
        <begin position="224"/>
        <end position="300"/>
    </location>
</feature>
<dbReference type="PANTHER" id="PTHR43840:SF50">
    <property type="entry name" value="MANGANESE EFFLUX SYSTEM PROTEIN MNES"/>
    <property type="match status" value="1"/>
</dbReference>
<dbReference type="InterPro" id="IPR002524">
    <property type="entry name" value="Cation_efflux"/>
</dbReference>
<dbReference type="PANTHER" id="PTHR43840">
    <property type="entry name" value="MITOCHONDRIAL METAL TRANSPORTER 1-RELATED"/>
    <property type="match status" value="1"/>
</dbReference>
<evidence type="ECO:0000256" key="6">
    <source>
        <dbReference type="ARBA" id="ARBA00023136"/>
    </source>
</evidence>
<protein>
    <submittedName>
        <fullName evidence="10">Cation transporter</fullName>
    </submittedName>
</protein>